<evidence type="ECO:0000313" key="3">
    <source>
        <dbReference type="Proteomes" id="UP000516173"/>
    </source>
</evidence>
<name>A0A7G1KIL2_9NOCA</name>
<keyword evidence="1" id="KW-0812">Transmembrane</keyword>
<dbReference type="Proteomes" id="UP000516173">
    <property type="component" value="Chromosome"/>
</dbReference>
<dbReference type="EMBL" id="AP023396">
    <property type="protein sequence ID" value="BCK54860.1"/>
    <property type="molecule type" value="Genomic_DNA"/>
</dbReference>
<dbReference type="RefSeq" id="WP_232111000.1">
    <property type="nucleotide sequence ID" value="NZ_AP023396.1"/>
</dbReference>
<keyword evidence="1" id="KW-1133">Transmembrane helix</keyword>
<evidence type="ECO:0008006" key="4">
    <source>
        <dbReference type="Google" id="ProtNLM"/>
    </source>
</evidence>
<accession>A0A7G1KIL2</accession>
<evidence type="ECO:0000313" key="2">
    <source>
        <dbReference type="EMBL" id="BCK54860.1"/>
    </source>
</evidence>
<dbReference type="KEGG" id="nwl:NWFMUON74_26320"/>
<reference evidence="2 3" key="1">
    <citation type="submission" date="2020-08" db="EMBL/GenBank/DDBJ databases">
        <title>Genome Sequencing of Nocardia wallacei strain FMUON74 and assembly.</title>
        <authorList>
            <person name="Toyokawa M."/>
            <person name="Uesaka K."/>
        </authorList>
    </citation>
    <scope>NUCLEOTIDE SEQUENCE [LARGE SCALE GENOMIC DNA]</scope>
    <source>
        <strain evidence="2 3">FMUON74</strain>
    </source>
</reference>
<keyword evidence="1" id="KW-0472">Membrane</keyword>
<proteinExistence type="predicted"/>
<keyword evidence="3" id="KW-1185">Reference proteome</keyword>
<organism evidence="2 3">
    <name type="scientific">Nocardia wallacei</name>
    <dbReference type="NCBI Taxonomy" id="480035"/>
    <lineage>
        <taxon>Bacteria</taxon>
        <taxon>Bacillati</taxon>
        <taxon>Actinomycetota</taxon>
        <taxon>Actinomycetes</taxon>
        <taxon>Mycobacteriales</taxon>
        <taxon>Nocardiaceae</taxon>
        <taxon>Nocardia</taxon>
    </lineage>
</organism>
<sequence>MDRTAKPSVASRMSAGQWLAVVLTVLAVVFIVENRNRVEIEFLLITIRSPMWLVLLVMFAVGWLAGMLVRRVRR</sequence>
<gene>
    <name evidence="2" type="ORF">NWFMUON74_26320</name>
</gene>
<protein>
    <recommendedName>
        <fullName evidence="4">Lipopolysaccharide assembly protein A domain-containing protein</fullName>
    </recommendedName>
</protein>
<dbReference type="GeneID" id="80347181"/>
<dbReference type="AlphaFoldDB" id="A0A7G1KIL2"/>
<feature type="transmembrane region" description="Helical" evidence="1">
    <location>
        <begin position="12"/>
        <end position="32"/>
    </location>
</feature>
<feature type="transmembrane region" description="Helical" evidence="1">
    <location>
        <begin position="52"/>
        <end position="69"/>
    </location>
</feature>
<evidence type="ECO:0000256" key="1">
    <source>
        <dbReference type="SAM" id="Phobius"/>
    </source>
</evidence>